<evidence type="ECO:0000256" key="1">
    <source>
        <dbReference type="ARBA" id="ARBA00010936"/>
    </source>
</evidence>
<evidence type="ECO:0000313" key="9">
    <source>
        <dbReference type="Proteomes" id="UP000033612"/>
    </source>
</evidence>
<dbReference type="InterPro" id="IPR028581">
    <property type="entry name" value="DeoC_typeI"/>
</dbReference>
<keyword evidence="2 7" id="KW-0963">Cytoplasm</keyword>
<dbReference type="Gene3D" id="3.20.20.70">
    <property type="entry name" value="Aldolase class I"/>
    <property type="match status" value="1"/>
</dbReference>
<feature type="active site" description="Proton donor/acceptor" evidence="7">
    <location>
        <position position="183"/>
    </location>
</feature>
<proteinExistence type="inferred from homology"/>
<accession>A0A0F4L7L6</accession>
<dbReference type="AlphaFoldDB" id="A0A0F4L7L6"/>
<comment type="function">
    <text evidence="6 7">Catalyzes a reversible aldol reaction between acetaldehyde and D-glyceraldehyde 3-phosphate to generate 2-deoxy-D-ribose 5-phosphate.</text>
</comment>
<dbReference type="SMART" id="SM01133">
    <property type="entry name" value="DeoC"/>
    <property type="match status" value="1"/>
</dbReference>
<dbReference type="Pfam" id="PF01791">
    <property type="entry name" value="DeoC"/>
    <property type="match status" value="1"/>
</dbReference>
<dbReference type="GO" id="GO:0005737">
    <property type="term" value="C:cytoplasm"/>
    <property type="evidence" value="ECO:0007669"/>
    <property type="project" value="UniProtKB-SubCell"/>
</dbReference>
<evidence type="ECO:0000313" key="8">
    <source>
        <dbReference type="EMBL" id="KJY54837.1"/>
    </source>
</evidence>
<keyword evidence="4 7" id="KW-0704">Schiff base</keyword>
<dbReference type="GO" id="GO:0016052">
    <property type="term" value="P:carbohydrate catabolic process"/>
    <property type="evidence" value="ECO:0007669"/>
    <property type="project" value="TreeGrafter"/>
</dbReference>
<keyword evidence="3 7" id="KW-0456">Lyase</keyword>
<comment type="subcellular location">
    <subcellularLocation>
        <location evidence="7">Cytoplasm</location>
    </subcellularLocation>
</comment>
<dbReference type="HOGENOM" id="CLU_053595_0_1_9"/>
<dbReference type="Proteomes" id="UP000033612">
    <property type="component" value="Unassembled WGS sequence"/>
</dbReference>
<evidence type="ECO:0000256" key="6">
    <source>
        <dbReference type="ARBA" id="ARBA00056337"/>
    </source>
</evidence>
<feature type="active site" description="Proton donor/acceptor" evidence="7">
    <location>
        <position position="90"/>
    </location>
</feature>
<dbReference type="NCBIfam" id="TIGR00126">
    <property type="entry name" value="deoC"/>
    <property type="match status" value="1"/>
</dbReference>
<dbReference type="InterPro" id="IPR011343">
    <property type="entry name" value="DeoC"/>
</dbReference>
<name>A0A0F4L7L6_9LACO</name>
<dbReference type="FunFam" id="3.20.20.70:FF:000044">
    <property type="entry name" value="Deoxyribose-phosphate aldolase"/>
    <property type="match status" value="1"/>
</dbReference>
<dbReference type="UniPathway" id="UPA00002">
    <property type="reaction ID" value="UER00468"/>
</dbReference>
<feature type="active site" description="Schiff-base intermediate with acetaldehyde" evidence="7">
    <location>
        <position position="154"/>
    </location>
</feature>
<evidence type="ECO:0000256" key="2">
    <source>
        <dbReference type="ARBA" id="ARBA00022490"/>
    </source>
</evidence>
<dbReference type="EC" id="4.1.2.4" evidence="7"/>
<dbReference type="CDD" id="cd00959">
    <property type="entry name" value="DeoC"/>
    <property type="match status" value="1"/>
</dbReference>
<reference evidence="8 9" key="1">
    <citation type="submission" date="2015-01" db="EMBL/GenBank/DDBJ databases">
        <title>Comparative genomics of the lactic acid bacteria isolated from the honey bee gut.</title>
        <authorList>
            <person name="Ellegaard K.M."/>
            <person name="Tamarit D."/>
            <person name="Javelind E."/>
            <person name="Olofsson T."/>
            <person name="Andersson S.G."/>
            <person name="Vasquez A."/>
        </authorList>
    </citation>
    <scope>NUCLEOTIDE SEQUENCE [LARGE SCALE GENOMIC DNA]</scope>
    <source>
        <strain evidence="8 9">Hma2</strain>
    </source>
</reference>
<dbReference type="InterPro" id="IPR002915">
    <property type="entry name" value="DeoC/FbaB/LacD_aldolase"/>
</dbReference>
<dbReference type="PATRIC" id="fig|1218506.3.peg.1945"/>
<dbReference type="GO" id="GO:0009264">
    <property type="term" value="P:deoxyribonucleotide catabolic process"/>
    <property type="evidence" value="ECO:0007669"/>
    <property type="project" value="UniProtKB-UniRule"/>
</dbReference>
<gene>
    <name evidence="7 8" type="primary">deoC</name>
    <name evidence="8" type="ORF">JF75_18460</name>
</gene>
<dbReference type="PANTHER" id="PTHR10889:SF1">
    <property type="entry name" value="DEOXYRIBOSE-PHOSPHATE ALDOLASE"/>
    <property type="match status" value="1"/>
</dbReference>
<dbReference type="HAMAP" id="MF_00114">
    <property type="entry name" value="DeoC_type1"/>
    <property type="match status" value="1"/>
</dbReference>
<dbReference type="RefSeq" id="WP_046333014.1">
    <property type="nucleotide sequence ID" value="NZ_JBHTBO010000012.1"/>
</dbReference>
<dbReference type="STRING" id="1218506.JF75_18460"/>
<evidence type="ECO:0000256" key="7">
    <source>
        <dbReference type="HAMAP-Rule" id="MF_00114"/>
    </source>
</evidence>
<dbReference type="GO" id="GO:0006018">
    <property type="term" value="P:2-deoxyribose 1-phosphate catabolic process"/>
    <property type="evidence" value="ECO:0007669"/>
    <property type="project" value="UniProtKB-UniRule"/>
</dbReference>
<evidence type="ECO:0000256" key="3">
    <source>
        <dbReference type="ARBA" id="ARBA00023239"/>
    </source>
</evidence>
<comment type="caution">
    <text evidence="8">The sequence shown here is derived from an EMBL/GenBank/DDBJ whole genome shotgun (WGS) entry which is preliminary data.</text>
</comment>
<keyword evidence="9" id="KW-1185">Reference proteome</keyword>
<dbReference type="PIRSF" id="PIRSF001357">
    <property type="entry name" value="DeoC"/>
    <property type="match status" value="1"/>
</dbReference>
<comment type="similarity">
    <text evidence="1 7">Belongs to the DeoC/FbaB aldolase family. DeoC type 1 subfamily.</text>
</comment>
<dbReference type="OrthoDB" id="9778711at2"/>
<evidence type="ECO:0000256" key="5">
    <source>
        <dbReference type="ARBA" id="ARBA00048791"/>
    </source>
</evidence>
<dbReference type="SUPFAM" id="SSF51569">
    <property type="entry name" value="Aldolase"/>
    <property type="match status" value="1"/>
</dbReference>
<dbReference type="GO" id="GO:0004139">
    <property type="term" value="F:deoxyribose-phosphate aldolase activity"/>
    <property type="evidence" value="ECO:0007669"/>
    <property type="project" value="UniProtKB-UniRule"/>
</dbReference>
<dbReference type="EMBL" id="JXLH01000029">
    <property type="protein sequence ID" value="KJY54837.1"/>
    <property type="molecule type" value="Genomic_DNA"/>
</dbReference>
<dbReference type="PANTHER" id="PTHR10889">
    <property type="entry name" value="DEOXYRIBOSE-PHOSPHATE ALDOLASE"/>
    <property type="match status" value="1"/>
</dbReference>
<comment type="catalytic activity">
    <reaction evidence="5 7">
        <text>2-deoxy-D-ribose 5-phosphate = D-glyceraldehyde 3-phosphate + acetaldehyde</text>
        <dbReference type="Rhea" id="RHEA:12821"/>
        <dbReference type="ChEBI" id="CHEBI:15343"/>
        <dbReference type="ChEBI" id="CHEBI:59776"/>
        <dbReference type="ChEBI" id="CHEBI:62877"/>
        <dbReference type="EC" id="4.1.2.4"/>
    </reaction>
</comment>
<comment type="pathway">
    <text evidence="7">Carbohydrate degradation; 2-deoxy-D-ribose 1-phosphate degradation; D-glyceraldehyde 3-phosphate and acetaldehyde from 2-deoxy-alpha-D-ribose 1-phosphate: step 2/2.</text>
</comment>
<protein>
    <recommendedName>
        <fullName evidence="7">Deoxyribose-phosphate aldolase</fullName>
        <shortName evidence="7">DERA</shortName>
        <ecNumber evidence="7">4.1.2.4</ecNumber>
    </recommendedName>
    <alternativeName>
        <fullName evidence="7">2-deoxy-D-ribose 5-phosphate aldolase</fullName>
    </alternativeName>
    <alternativeName>
        <fullName evidence="7">Phosphodeoxyriboaldolase</fullName>
        <shortName evidence="7">Deoxyriboaldolase</shortName>
    </alternativeName>
</protein>
<sequence length="217" mass="23330">MEKLNKYIDHTLLEPNATQEQIDKVIAEAKKYQFASVCVNPFWVKYVSEKLQGTKINTVTVIGFPLGATTTETKVFEATQAVANGADECDMVQNIGAFLSEDYDVVLKDEKAVVEAVHSKGKKVKVILENCFLNSQQIKKACLIAEKSGADFVKTSTGFAKYGARAEDVKIMAATVGTKMGIKAAGGIHTKADACQMIASGATRLGASASLKIIKES</sequence>
<evidence type="ECO:0000256" key="4">
    <source>
        <dbReference type="ARBA" id="ARBA00023270"/>
    </source>
</evidence>
<dbReference type="InterPro" id="IPR013785">
    <property type="entry name" value="Aldolase_TIM"/>
</dbReference>
<organism evidence="8 9">
    <name type="scientific">Lactobacillus kimbladii</name>
    <dbReference type="NCBI Taxonomy" id="1218506"/>
    <lineage>
        <taxon>Bacteria</taxon>
        <taxon>Bacillati</taxon>
        <taxon>Bacillota</taxon>
        <taxon>Bacilli</taxon>
        <taxon>Lactobacillales</taxon>
        <taxon>Lactobacillaceae</taxon>
        <taxon>Lactobacillus</taxon>
    </lineage>
</organism>